<organism evidence="1 2">
    <name type="scientific">Clostridium cochlearium</name>
    <dbReference type="NCBI Taxonomy" id="1494"/>
    <lineage>
        <taxon>Bacteria</taxon>
        <taxon>Bacillati</taxon>
        <taxon>Bacillota</taxon>
        <taxon>Clostridia</taxon>
        <taxon>Eubacteriales</taxon>
        <taxon>Clostridiaceae</taxon>
        <taxon>Clostridium</taxon>
    </lineage>
</organism>
<protein>
    <submittedName>
        <fullName evidence="1">Uncharacterized protein</fullName>
    </submittedName>
</protein>
<proteinExistence type="predicted"/>
<gene>
    <name evidence="1" type="ORF">HMJ28_11815</name>
</gene>
<accession>A0A7Y3Y042</accession>
<dbReference type="AlphaFoldDB" id="A0A7Y3Y042"/>
<name>A0A7Y3Y042_CLOCO</name>
<reference evidence="1 2" key="1">
    <citation type="submission" date="2020-05" db="EMBL/GenBank/DDBJ databases">
        <title>Draft genome sequence of Clostridium cochlearium strain AGROS13 isolated from a sheep dairy farm in New Zealand.</title>
        <authorList>
            <person name="Gupta T.B."/>
            <person name="Jauregui R."/>
            <person name="Risson A.N."/>
            <person name="Brightwell G."/>
            <person name="Maclean P."/>
        </authorList>
    </citation>
    <scope>NUCLEOTIDE SEQUENCE [LARGE SCALE GENOMIC DNA]</scope>
    <source>
        <strain evidence="1 2">AGROS13</strain>
    </source>
</reference>
<evidence type="ECO:0000313" key="2">
    <source>
        <dbReference type="Proteomes" id="UP000528432"/>
    </source>
</evidence>
<evidence type="ECO:0000313" key="1">
    <source>
        <dbReference type="EMBL" id="NOH17051.1"/>
    </source>
</evidence>
<comment type="caution">
    <text evidence="1">The sequence shown here is derived from an EMBL/GenBank/DDBJ whole genome shotgun (WGS) entry which is preliminary data.</text>
</comment>
<sequence length="74" mass="8801">MSDYRLDINESINLSDYSLINDYLEIPRKNDKVSIKLNYRVKDEVNIICKILNNKGFNIIDKDRNGYIYANKRN</sequence>
<dbReference type="Proteomes" id="UP000528432">
    <property type="component" value="Unassembled WGS sequence"/>
</dbReference>
<dbReference type="EMBL" id="JABFIF010000033">
    <property type="protein sequence ID" value="NOH17051.1"/>
    <property type="molecule type" value="Genomic_DNA"/>
</dbReference>
<dbReference type="RefSeq" id="WP_171303962.1">
    <property type="nucleotide sequence ID" value="NZ_JABFIF010000033.1"/>
</dbReference>